<evidence type="ECO:0000313" key="2">
    <source>
        <dbReference type="EMBL" id="KAH6689508.1"/>
    </source>
</evidence>
<proteinExistence type="predicted"/>
<feature type="transmembrane region" description="Helical" evidence="1">
    <location>
        <begin position="25"/>
        <end position="43"/>
    </location>
</feature>
<name>A0A9P9A9T3_9PEZI</name>
<protein>
    <submittedName>
        <fullName evidence="2">NADH-ubiquinone oxidoreductase 9.5 kDa subunit</fullName>
    </submittedName>
</protein>
<gene>
    <name evidence="2" type="ORF">F5X68DRAFT_73201</name>
</gene>
<dbReference type="CDD" id="cd22903">
    <property type="entry name" value="NI9M"/>
    <property type="match status" value="1"/>
</dbReference>
<evidence type="ECO:0000256" key="1">
    <source>
        <dbReference type="SAM" id="Phobius"/>
    </source>
</evidence>
<keyword evidence="3" id="KW-1185">Reference proteome</keyword>
<comment type="caution">
    <text evidence="2">The sequence shown here is derived from an EMBL/GenBank/DDBJ whole genome shotgun (WGS) entry which is preliminary data.</text>
</comment>
<dbReference type="EMBL" id="JAGSXJ010000007">
    <property type="protein sequence ID" value="KAH6689508.1"/>
    <property type="molecule type" value="Genomic_DNA"/>
</dbReference>
<dbReference type="OrthoDB" id="2093409at2759"/>
<dbReference type="InterPro" id="IPR039961">
    <property type="entry name" value="Nuo9.5"/>
</dbReference>
<dbReference type="PANTHER" id="PTHR38488:SF1">
    <property type="entry name" value="OXIDOREDUCTASE 9.5 KDA SUBUNIT, PUTATIVE (AFU_ORTHOLOGUE AFUA_5G08980)-RELATED"/>
    <property type="match status" value="1"/>
</dbReference>
<organism evidence="2 3">
    <name type="scientific">Plectosphaerella plurivora</name>
    <dbReference type="NCBI Taxonomy" id="936078"/>
    <lineage>
        <taxon>Eukaryota</taxon>
        <taxon>Fungi</taxon>
        <taxon>Dikarya</taxon>
        <taxon>Ascomycota</taxon>
        <taxon>Pezizomycotina</taxon>
        <taxon>Sordariomycetes</taxon>
        <taxon>Hypocreomycetidae</taxon>
        <taxon>Glomerellales</taxon>
        <taxon>Plectosphaerellaceae</taxon>
        <taxon>Plectosphaerella</taxon>
    </lineage>
</organism>
<reference evidence="2" key="1">
    <citation type="journal article" date="2021" name="Nat. Commun.">
        <title>Genetic determinants of endophytism in the Arabidopsis root mycobiome.</title>
        <authorList>
            <person name="Mesny F."/>
            <person name="Miyauchi S."/>
            <person name="Thiergart T."/>
            <person name="Pickel B."/>
            <person name="Atanasova L."/>
            <person name="Karlsson M."/>
            <person name="Huettel B."/>
            <person name="Barry K.W."/>
            <person name="Haridas S."/>
            <person name="Chen C."/>
            <person name="Bauer D."/>
            <person name="Andreopoulos W."/>
            <person name="Pangilinan J."/>
            <person name="LaButti K."/>
            <person name="Riley R."/>
            <person name="Lipzen A."/>
            <person name="Clum A."/>
            <person name="Drula E."/>
            <person name="Henrissat B."/>
            <person name="Kohler A."/>
            <person name="Grigoriev I.V."/>
            <person name="Martin F.M."/>
            <person name="Hacquard S."/>
        </authorList>
    </citation>
    <scope>NUCLEOTIDE SEQUENCE</scope>
    <source>
        <strain evidence="2">MPI-SDFR-AT-0117</strain>
    </source>
</reference>
<keyword evidence="1" id="KW-1133">Transmembrane helix</keyword>
<keyword evidence="1" id="KW-0472">Membrane</keyword>
<dbReference type="Proteomes" id="UP000770015">
    <property type="component" value="Unassembled WGS sequence"/>
</dbReference>
<keyword evidence="1" id="KW-0812">Transmembrane</keyword>
<sequence>MSYGRPRFWATPLRYLRWASRESPAYFWSVTIAGLGLAQLVAVPPFRRFIGDVNPAEIPLSYPIPEGPRKQLTGYDDE</sequence>
<dbReference type="PANTHER" id="PTHR38488">
    <property type="entry name" value="OXIDOREDUCTASE 9.5 KDA SUBUNIT, PUTATIVE (AFU_ORTHOLOGUE AFUA_5G08980)-RELATED"/>
    <property type="match status" value="1"/>
</dbReference>
<dbReference type="AlphaFoldDB" id="A0A9P9A9T3"/>
<accession>A0A9P9A9T3</accession>
<evidence type="ECO:0000313" key="3">
    <source>
        <dbReference type="Proteomes" id="UP000770015"/>
    </source>
</evidence>